<dbReference type="Gene3D" id="3.60.10.10">
    <property type="entry name" value="Endonuclease/exonuclease/phosphatase"/>
    <property type="match status" value="1"/>
</dbReference>
<evidence type="ECO:0008006" key="2">
    <source>
        <dbReference type="Google" id="ProtNLM"/>
    </source>
</evidence>
<reference evidence="1" key="1">
    <citation type="submission" date="2015-11" db="EMBL/GenBank/DDBJ databases">
        <title>De novo transcriptome assembly of four potential Pierce s Disease insect vectors from Arizona vineyards.</title>
        <authorList>
            <person name="Tassone E.E."/>
        </authorList>
    </citation>
    <scope>NUCLEOTIDE SEQUENCE</scope>
</reference>
<dbReference type="AlphaFoldDB" id="A0A1B6JM29"/>
<proteinExistence type="predicted"/>
<feature type="non-terminal residue" evidence="1">
    <location>
        <position position="190"/>
    </location>
</feature>
<dbReference type="PANTHER" id="PTHR33776">
    <property type="entry name" value="ENDO/EXONUCLEASE/PHOSPHATASE DOMAIN-CONTAINING PROTEIN"/>
    <property type="match status" value="1"/>
</dbReference>
<organism evidence="1">
    <name type="scientific">Homalodisca liturata</name>
    <dbReference type="NCBI Taxonomy" id="320908"/>
    <lineage>
        <taxon>Eukaryota</taxon>
        <taxon>Metazoa</taxon>
        <taxon>Ecdysozoa</taxon>
        <taxon>Arthropoda</taxon>
        <taxon>Hexapoda</taxon>
        <taxon>Insecta</taxon>
        <taxon>Pterygota</taxon>
        <taxon>Neoptera</taxon>
        <taxon>Paraneoptera</taxon>
        <taxon>Hemiptera</taxon>
        <taxon>Auchenorrhyncha</taxon>
        <taxon>Membracoidea</taxon>
        <taxon>Cicadellidae</taxon>
        <taxon>Cicadellinae</taxon>
        <taxon>Proconiini</taxon>
        <taxon>Homalodisca</taxon>
    </lineage>
</organism>
<evidence type="ECO:0000313" key="1">
    <source>
        <dbReference type="EMBL" id="JAS99943.1"/>
    </source>
</evidence>
<gene>
    <name evidence="1" type="ORF">g.6916</name>
</gene>
<dbReference type="EMBL" id="GECU01007763">
    <property type="protein sequence ID" value="JAS99943.1"/>
    <property type="molecule type" value="Transcribed_RNA"/>
</dbReference>
<feature type="non-terminal residue" evidence="1">
    <location>
        <position position="1"/>
    </location>
</feature>
<name>A0A1B6JM29_9HEMI</name>
<protein>
    <recommendedName>
        <fullName evidence="2">Endonuclease/exonuclease/phosphatase domain-containing protein</fullName>
    </recommendedName>
</protein>
<dbReference type="PANTHER" id="PTHR33776:SF4">
    <property type="entry name" value="ENDONUCLEASE_EXONUCLEASE_PHOSPHATASE DOMAIN-CONTAINING PROTEIN"/>
    <property type="match status" value="1"/>
</dbReference>
<accession>A0A1B6JM29</accession>
<sequence length="190" mass="21417">AIYAKDVLAPSCKSIDISHLCLQFNCETAMISIESGKKIVHILGIYRSPSENVRASVNTLANILEHIQAHNKQLVLIGDINIDRLKNTVDNTTLEDELTSHQIKRLPLPATRITHNTATSIDCICTNLPEDNIDTAIIQSGLSDHTAQICRIHSYELKTSSEYAYKRCFSKWNLDTLTSILYNKNWDQIH</sequence>
<dbReference type="InterPro" id="IPR036691">
    <property type="entry name" value="Endo/exonu/phosph_ase_sf"/>
</dbReference>
<dbReference type="SUPFAM" id="SSF56219">
    <property type="entry name" value="DNase I-like"/>
    <property type="match status" value="1"/>
</dbReference>